<dbReference type="NCBIfam" id="TIGR00932">
    <property type="entry name" value="2a37"/>
    <property type="match status" value="1"/>
</dbReference>
<evidence type="ECO:0000313" key="14">
    <source>
        <dbReference type="Proteomes" id="UP001056756"/>
    </source>
</evidence>
<feature type="transmembrane region" description="Helical" evidence="11">
    <location>
        <begin position="352"/>
        <end position="371"/>
    </location>
</feature>
<dbReference type="PANTHER" id="PTHR43562:SF3">
    <property type="entry name" value="SODIUM ION_PROTON EXCHANGER (EUROFUNG)"/>
    <property type="match status" value="1"/>
</dbReference>
<feature type="transmembrane region" description="Helical" evidence="11">
    <location>
        <begin position="144"/>
        <end position="164"/>
    </location>
</feature>
<organism evidence="13 14">
    <name type="scientific">Candidatus Pristimantibacillus lignocellulolyticus</name>
    <dbReference type="NCBI Taxonomy" id="2994561"/>
    <lineage>
        <taxon>Bacteria</taxon>
        <taxon>Bacillati</taxon>
        <taxon>Bacillota</taxon>
        <taxon>Bacilli</taxon>
        <taxon>Bacillales</taxon>
        <taxon>Paenibacillaceae</taxon>
        <taxon>Candidatus Pristimantibacillus</taxon>
    </lineage>
</organism>
<name>A0A9J6ZEJ2_9BACL</name>
<evidence type="ECO:0000256" key="10">
    <source>
        <dbReference type="ARBA" id="ARBA00023201"/>
    </source>
</evidence>
<keyword evidence="6 11" id="KW-1133">Transmembrane helix</keyword>
<evidence type="ECO:0000256" key="2">
    <source>
        <dbReference type="ARBA" id="ARBA00005551"/>
    </source>
</evidence>
<feature type="transmembrane region" description="Helical" evidence="11">
    <location>
        <begin position="52"/>
        <end position="72"/>
    </location>
</feature>
<evidence type="ECO:0000256" key="3">
    <source>
        <dbReference type="ARBA" id="ARBA00022448"/>
    </source>
</evidence>
<keyword evidence="8" id="KW-0406">Ion transport</keyword>
<evidence type="ECO:0000259" key="12">
    <source>
        <dbReference type="Pfam" id="PF00999"/>
    </source>
</evidence>
<dbReference type="GO" id="GO:1902600">
    <property type="term" value="P:proton transmembrane transport"/>
    <property type="evidence" value="ECO:0007669"/>
    <property type="project" value="InterPro"/>
</dbReference>
<evidence type="ECO:0000256" key="9">
    <source>
        <dbReference type="ARBA" id="ARBA00023136"/>
    </source>
</evidence>
<dbReference type="PANTHER" id="PTHR43562">
    <property type="entry name" value="NAPA-TYPE SODIUM/HYDROGEN ANTIPORTER"/>
    <property type="match status" value="1"/>
</dbReference>
<dbReference type="AlphaFoldDB" id="A0A9J6ZEJ2"/>
<sequence>MEFIITLVIILLSTKISGHISVKLGQPAVLGKLIIGIVLGPAVFGWVQSDELLTTFANIGVLLLMFIAGLETDIEQMKKTWKSALAVAIGGIILPFIGGYTVGLAFGFSSNHSLFFATLFCATSVSISVQVLKELDQLNSREGATILGAAVIDDVLVVILLAFMMSFTGADEGSSIGMLVLNKVIFFVIIVLASIFIVPLLMKCLGKLKVTEPVISIAIVICFGFAYFAEYMHMAGIIGAFAAGIAVGQTPFRKTVEHKVEPIAYTLFVPVFFVSIGLDVSFVGIGDQIGFLIIITIMAIVTKLIGCWVGARLTGFNSKPALIIGAGMVSRGEVALIIAATGLSSQLLHPEYFTSIVIMVIVTTIVTPPLLKFMFTKNEKVTA</sequence>
<keyword evidence="9 11" id="KW-0472">Membrane</keyword>
<keyword evidence="7" id="KW-0915">Sodium</keyword>
<dbReference type="EMBL" id="CP097899">
    <property type="protein sequence ID" value="URN94476.1"/>
    <property type="molecule type" value="Genomic_DNA"/>
</dbReference>
<evidence type="ECO:0000256" key="11">
    <source>
        <dbReference type="SAM" id="Phobius"/>
    </source>
</evidence>
<dbReference type="KEGG" id="plig:NAG76_22085"/>
<feature type="transmembrane region" description="Helical" evidence="11">
    <location>
        <begin position="176"/>
        <end position="198"/>
    </location>
</feature>
<feature type="transmembrane region" description="Helical" evidence="11">
    <location>
        <begin position="289"/>
        <end position="309"/>
    </location>
</feature>
<dbReference type="Gene3D" id="1.20.1530.20">
    <property type="match status" value="1"/>
</dbReference>
<feature type="transmembrane region" description="Helical" evidence="11">
    <location>
        <begin position="264"/>
        <end position="283"/>
    </location>
</feature>
<dbReference type="GO" id="GO:0016020">
    <property type="term" value="C:membrane"/>
    <property type="evidence" value="ECO:0007669"/>
    <property type="project" value="UniProtKB-SubCell"/>
</dbReference>
<keyword evidence="3" id="KW-0813">Transport</keyword>
<accession>A0A9J6ZEJ2</accession>
<feature type="transmembrane region" description="Helical" evidence="11">
    <location>
        <begin position="210"/>
        <end position="228"/>
    </location>
</feature>
<feature type="transmembrane region" description="Helical" evidence="11">
    <location>
        <begin position="84"/>
        <end position="108"/>
    </location>
</feature>
<proteinExistence type="inferred from homology"/>
<feature type="transmembrane region" description="Helical" evidence="11">
    <location>
        <begin position="114"/>
        <end position="132"/>
    </location>
</feature>
<feature type="transmembrane region" description="Helical" evidence="11">
    <location>
        <begin position="321"/>
        <end position="340"/>
    </location>
</feature>
<keyword evidence="10" id="KW-0739">Sodium transport</keyword>
<keyword evidence="5 11" id="KW-0812">Transmembrane</keyword>
<feature type="domain" description="Cation/H+ exchanger transmembrane" evidence="12">
    <location>
        <begin position="10"/>
        <end position="376"/>
    </location>
</feature>
<evidence type="ECO:0000313" key="13">
    <source>
        <dbReference type="EMBL" id="URN94476.1"/>
    </source>
</evidence>
<evidence type="ECO:0000256" key="7">
    <source>
        <dbReference type="ARBA" id="ARBA00023053"/>
    </source>
</evidence>
<dbReference type="GO" id="GO:0006814">
    <property type="term" value="P:sodium ion transport"/>
    <property type="evidence" value="ECO:0007669"/>
    <property type="project" value="UniProtKB-KW"/>
</dbReference>
<evidence type="ECO:0000256" key="5">
    <source>
        <dbReference type="ARBA" id="ARBA00022692"/>
    </source>
</evidence>
<keyword evidence="4" id="KW-0050">Antiport</keyword>
<reference evidence="13" key="1">
    <citation type="submission" date="2022-05" db="EMBL/GenBank/DDBJ databases">
        <title>Novel bacterial taxa in a minimal lignocellulolytic consortium and its capacity to transform plastics disclosed by genome-resolved metagenomics.</title>
        <authorList>
            <person name="Rodriguez C.A.D."/>
            <person name="Diaz-Garcia L."/>
            <person name="Herrera K."/>
            <person name="Tarazona N.A."/>
            <person name="Sproer C."/>
            <person name="Overmann J."/>
            <person name="Jimenez D.J."/>
        </authorList>
    </citation>
    <scope>NUCLEOTIDE SEQUENCE</scope>
    <source>
        <strain evidence="13">MAG5</strain>
    </source>
</reference>
<comment type="subcellular location">
    <subcellularLocation>
        <location evidence="1">Membrane</location>
        <topology evidence="1">Multi-pass membrane protein</topology>
    </subcellularLocation>
</comment>
<dbReference type="InterPro" id="IPR006153">
    <property type="entry name" value="Cation/H_exchanger_TM"/>
</dbReference>
<dbReference type="GO" id="GO:0015297">
    <property type="term" value="F:antiporter activity"/>
    <property type="evidence" value="ECO:0007669"/>
    <property type="project" value="UniProtKB-KW"/>
</dbReference>
<dbReference type="Proteomes" id="UP001056756">
    <property type="component" value="Chromosome"/>
</dbReference>
<dbReference type="InterPro" id="IPR004771">
    <property type="entry name" value="K/H_exchanger"/>
</dbReference>
<protein>
    <submittedName>
        <fullName evidence="13">Cation:proton antiporter</fullName>
    </submittedName>
</protein>
<dbReference type="GO" id="GO:0008324">
    <property type="term" value="F:monoatomic cation transmembrane transporter activity"/>
    <property type="evidence" value="ECO:0007669"/>
    <property type="project" value="InterPro"/>
</dbReference>
<dbReference type="Pfam" id="PF00999">
    <property type="entry name" value="Na_H_Exchanger"/>
    <property type="match status" value="1"/>
</dbReference>
<feature type="transmembrane region" description="Helical" evidence="11">
    <location>
        <begin position="234"/>
        <end position="252"/>
    </location>
</feature>
<dbReference type="InterPro" id="IPR038770">
    <property type="entry name" value="Na+/solute_symporter_sf"/>
</dbReference>
<evidence type="ECO:0000256" key="1">
    <source>
        <dbReference type="ARBA" id="ARBA00004141"/>
    </source>
</evidence>
<evidence type="ECO:0000256" key="8">
    <source>
        <dbReference type="ARBA" id="ARBA00023065"/>
    </source>
</evidence>
<evidence type="ECO:0000256" key="6">
    <source>
        <dbReference type="ARBA" id="ARBA00022989"/>
    </source>
</evidence>
<evidence type="ECO:0000256" key="4">
    <source>
        <dbReference type="ARBA" id="ARBA00022449"/>
    </source>
</evidence>
<gene>
    <name evidence="13" type="ORF">NAG76_22085</name>
</gene>
<comment type="similarity">
    <text evidence="2">Belongs to the monovalent cation:proton antiporter 2 (CPA2) transporter (TC 2.A.37) family.</text>
</comment>